<evidence type="ECO:0000313" key="3">
    <source>
        <dbReference type="Proteomes" id="UP000604825"/>
    </source>
</evidence>
<dbReference type="Proteomes" id="UP000604825">
    <property type="component" value="Unassembled WGS sequence"/>
</dbReference>
<protein>
    <submittedName>
        <fullName evidence="2">Uncharacterized protein</fullName>
    </submittedName>
</protein>
<dbReference type="EMBL" id="CAJGYO010000012">
    <property type="protein sequence ID" value="CAD6262470.1"/>
    <property type="molecule type" value="Genomic_DNA"/>
</dbReference>
<gene>
    <name evidence="2" type="ORF">NCGR_LOCUS45812</name>
</gene>
<evidence type="ECO:0000313" key="2">
    <source>
        <dbReference type="EMBL" id="CAD6262470.1"/>
    </source>
</evidence>
<organism evidence="2 3">
    <name type="scientific">Miscanthus lutarioriparius</name>
    <dbReference type="NCBI Taxonomy" id="422564"/>
    <lineage>
        <taxon>Eukaryota</taxon>
        <taxon>Viridiplantae</taxon>
        <taxon>Streptophyta</taxon>
        <taxon>Embryophyta</taxon>
        <taxon>Tracheophyta</taxon>
        <taxon>Spermatophyta</taxon>
        <taxon>Magnoliopsida</taxon>
        <taxon>Liliopsida</taxon>
        <taxon>Poales</taxon>
        <taxon>Poaceae</taxon>
        <taxon>PACMAD clade</taxon>
        <taxon>Panicoideae</taxon>
        <taxon>Andropogonodae</taxon>
        <taxon>Andropogoneae</taxon>
        <taxon>Saccharinae</taxon>
        <taxon>Miscanthus</taxon>
    </lineage>
</organism>
<proteinExistence type="predicted"/>
<evidence type="ECO:0000256" key="1">
    <source>
        <dbReference type="SAM" id="MobiDB-lite"/>
    </source>
</evidence>
<dbReference type="OrthoDB" id="10634273at2759"/>
<feature type="region of interest" description="Disordered" evidence="1">
    <location>
        <begin position="30"/>
        <end position="62"/>
    </location>
</feature>
<feature type="compositionally biased region" description="Basic and acidic residues" evidence="1">
    <location>
        <begin position="49"/>
        <end position="62"/>
    </location>
</feature>
<accession>A0A811QZ82</accession>
<feature type="compositionally biased region" description="Low complexity" evidence="1">
    <location>
        <begin position="34"/>
        <end position="47"/>
    </location>
</feature>
<comment type="caution">
    <text evidence="2">The sequence shown here is derived from an EMBL/GenBank/DDBJ whole genome shotgun (WGS) entry which is preliminary data.</text>
</comment>
<keyword evidence="3" id="KW-1185">Reference proteome</keyword>
<reference evidence="2" key="1">
    <citation type="submission" date="2020-10" db="EMBL/GenBank/DDBJ databases">
        <authorList>
            <person name="Han B."/>
            <person name="Lu T."/>
            <person name="Zhao Q."/>
            <person name="Huang X."/>
            <person name="Zhao Y."/>
        </authorList>
    </citation>
    <scope>NUCLEOTIDE SEQUENCE</scope>
</reference>
<sequence>MGDFCDSVFRCVVRGVDEETSTITVANLMDQKMSDPPSSSPKIPSADPTDDKMPDTLNERDLSRAPGSKLLTFDASVANAFIVKQEWEGLDDYLGKLVATILKKTPDEVGPAQDNDEVEGLWQFAMKLPKPNKQARRHAFRCLACGWICPGSRSISHMRSHIVQSQDCEGCSKVREDMLDRLKAIDETKDVPTLETVAYLSKIRKTMSESVSSTPDTQLESLLSGEVSSATGGTVDGRETAKIDAGSVDHAAAQPQTSLAILRQNTEFPKGARSLGDGKSVAPWQEEILGTFGSSSIIANES</sequence>
<dbReference type="AlphaFoldDB" id="A0A811QZ82"/>
<name>A0A811QZ82_9POAL</name>